<organism evidence="1 2">
    <name type="scientific">Caenorhabditis remanei</name>
    <name type="common">Caenorhabditis vulgaris</name>
    <dbReference type="NCBI Taxonomy" id="31234"/>
    <lineage>
        <taxon>Eukaryota</taxon>
        <taxon>Metazoa</taxon>
        <taxon>Ecdysozoa</taxon>
        <taxon>Nematoda</taxon>
        <taxon>Chromadorea</taxon>
        <taxon>Rhabditida</taxon>
        <taxon>Rhabditina</taxon>
        <taxon>Rhabditomorpha</taxon>
        <taxon>Rhabditoidea</taxon>
        <taxon>Rhabditidae</taxon>
        <taxon>Peloderinae</taxon>
        <taxon>Caenorhabditis</taxon>
    </lineage>
</organism>
<dbReference type="RefSeq" id="XP_053582057.1">
    <property type="nucleotide sequence ID" value="XM_053733144.1"/>
</dbReference>
<comment type="caution">
    <text evidence="1">The sequence shown here is derived from an EMBL/GenBank/DDBJ whole genome shotgun (WGS) entry which is preliminary data.</text>
</comment>
<dbReference type="KEGG" id="crq:GCK72_019653"/>
<dbReference type="CTD" id="78776829"/>
<evidence type="ECO:0000313" key="1">
    <source>
        <dbReference type="EMBL" id="KAF1753097.1"/>
    </source>
</evidence>
<name>A0A6A5GCW8_CAERE</name>
<evidence type="ECO:0000313" key="2">
    <source>
        <dbReference type="Proteomes" id="UP000483820"/>
    </source>
</evidence>
<dbReference type="AlphaFoldDB" id="A0A6A5GCW8"/>
<protein>
    <submittedName>
        <fullName evidence="1">Uncharacterized protein</fullName>
    </submittedName>
</protein>
<gene>
    <name evidence="1" type="ORF">GCK72_019653</name>
</gene>
<proteinExistence type="predicted"/>
<dbReference type="GeneID" id="78776829"/>
<dbReference type="EMBL" id="WUAV01000005">
    <property type="protein sequence ID" value="KAF1753097.1"/>
    <property type="molecule type" value="Genomic_DNA"/>
</dbReference>
<dbReference type="Proteomes" id="UP000483820">
    <property type="component" value="Chromosome V"/>
</dbReference>
<sequence>MTSVEMVNQLKEYFIKKFGGEEKLVKTLTELKFKEPNDNNRGNLIASFILHATISLKPEDRVNLKENVNNIFKIENGFAYRKLNENQVSRGYTYVTHSFLTSTQLLELRKKTFER</sequence>
<reference evidence="1 2" key="1">
    <citation type="submission" date="2019-12" db="EMBL/GenBank/DDBJ databases">
        <title>Chromosome-level assembly of the Caenorhabditis remanei genome.</title>
        <authorList>
            <person name="Teterina A.A."/>
            <person name="Willis J.H."/>
            <person name="Phillips P.C."/>
        </authorList>
    </citation>
    <scope>NUCLEOTIDE SEQUENCE [LARGE SCALE GENOMIC DNA]</scope>
    <source>
        <strain evidence="1 2">PX506</strain>
        <tissue evidence="1">Whole organism</tissue>
    </source>
</reference>
<accession>A0A6A5GCW8</accession>